<keyword evidence="9 10" id="KW-0539">Nucleus</keyword>
<dbReference type="InterPro" id="IPR007808">
    <property type="entry name" value="Elf1"/>
</dbReference>
<gene>
    <name evidence="13" type="ORF">GSTUM_00006179001</name>
</gene>
<dbReference type="PANTHER" id="PTHR20934">
    <property type="entry name" value="TRANSCRIPTION ELONGATION FACTOR 1 HOMOLOG"/>
    <property type="match status" value="1"/>
</dbReference>
<keyword evidence="7 10" id="KW-0805">Transcription regulation</keyword>
<accession>D5GDE9</accession>
<evidence type="ECO:0000256" key="8">
    <source>
        <dbReference type="ARBA" id="ARBA00023163"/>
    </source>
</evidence>
<comment type="function">
    <text evidence="1 10">Transcription elongation factor implicated in the maintenance of proper chromatin structure in actively transcribed regions.</text>
</comment>
<dbReference type="EMBL" id="FN430142">
    <property type="protein sequence ID" value="CAZ82542.1"/>
    <property type="molecule type" value="Genomic_DNA"/>
</dbReference>
<dbReference type="OMA" id="PIDIYHE"/>
<proteinExistence type="inferred from homology"/>
<protein>
    <recommendedName>
        <fullName evidence="10">Transcription elongation factor 1 homolog</fullName>
    </recommendedName>
</protein>
<dbReference type="KEGG" id="tml:GSTUM_00006179001"/>
<organism evidence="13 14">
    <name type="scientific">Tuber melanosporum (strain Mel28)</name>
    <name type="common">Perigord black truffle</name>
    <dbReference type="NCBI Taxonomy" id="656061"/>
    <lineage>
        <taxon>Eukaryota</taxon>
        <taxon>Fungi</taxon>
        <taxon>Dikarya</taxon>
        <taxon>Ascomycota</taxon>
        <taxon>Pezizomycotina</taxon>
        <taxon>Pezizomycetes</taxon>
        <taxon>Pezizales</taxon>
        <taxon>Tuberaceae</taxon>
        <taxon>Tuber</taxon>
    </lineage>
</organism>
<dbReference type="eggNOG" id="KOG3214">
    <property type="taxonomic scope" value="Eukaryota"/>
</dbReference>
<feature type="compositionally biased region" description="Basic residues" evidence="11">
    <location>
        <begin position="78"/>
        <end position="89"/>
    </location>
</feature>
<dbReference type="Pfam" id="PF05129">
    <property type="entry name" value="Zn_ribbon_Elf1"/>
    <property type="match status" value="1"/>
</dbReference>
<dbReference type="RefSeq" id="XP_002838351.1">
    <property type="nucleotide sequence ID" value="XM_002838305.1"/>
</dbReference>
<dbReference type="PANTHER" id="PTHR20934:SF0">
    <property type="entry name" value="TRANSCRIPTION ELONGATION FACTOR 1 HOMOLOG"/>
    <property type="match status" value="1"/>
</dbReference>
<reference evidence="13 14" key="1">
    <citation type="journal article" date="2010" name="Nature">
        <title>Perigord black truffle genome uncovers evolutionary origins and mechanisms of symbiosis.</title>
        <authorList>
            <person name="Martin F."/>
            <person name="Kohler A."/>
            <person name="Murat C."/>
            <person name="Balestrini R."/>
            <person name="Coutinho P.M."/>
            <person name="Jaillon O."/>
            <person name="Montanini B."/>
            <person name="Morin E."/>
            <person name="Noel B."/>
            <person name="Percudani R."/>
            <person name="Porcel B."/>
            <person name="Rubini A."/>
            <person name="Amicucci A."/>
            <person name="Amselem J."/>
            <person name="Anthouard V."/>
            <person name="Arcioni S."/>
            <person name="Artiguenave F."/>
            <person name="Aury J.M."/>
            <person name="Ballario P."/>
            <person name="Bolchi A."/>
            <person name="Brenna A."/>
            <person name="Brun A."/>
            <person name="Buee M."/>
            <person name="Cantarel B."/>
            <person name="Chevalier G."/>
            <person name="Couloux A."/>
            <person name="Da Silva C."/>
            <person name="Denoeud F."/>
            <person name="Duplessis S."/>
            <person name="Ghignone S."/>
            <person name="Hilselberger B."/>
            <person name="Iotti M."/>
            <person name="Marcais B."/>
            <person name="Mello A."/>
            <person name="Miranda M."/>
            <person name="Pacioni G."/>
            <person name="Quesneville H."/>
            <person name="Riccioni C."/>
            <person name="Ruotolo R."/>
            <person name="Splivallo R."/>
            <person name="Stocchi V."/>
            <person name="Tisserant E."/>
            <person name="Viscomi A.R."/>
            <person name="Zambonelli A."/>
            <person name="Zampieri E."/>
            <person name="Henrissat B."/>
            <person name="Lebrun M.H."/>
            <person name="Paolocci F."/>
            <person name="Bonfante P."/>
            <person name="Ottonello S."/>
            <person name="Wincker P."/>
        </authorList>
    </citation>
    <scope>NUCLEOTIDE SEQUENCE [LARGE SCALE GENOMIC DNA]</scope>
    <source>
        <strain evidence="13 14">Mel28</strain>
    </source>
</reference>
<dbReference type="InterPro" id="IPR038567">
    <property type="entry name" value="T_Elf1_sf"/>
</dbReference>
<dbReference type="FunFam" id="2.20.25.190:FF:000001">
    <property type="entry name" value="Transcription elongation factor 1 homolog"/>
    <property type="match status" value="1"/>
</dbReference>
<name>D5GDE9_TUBMM</name>
<feature type="compositionally biased region" description="Low complexity" evidence="11">
    <location>
        <begin position="166"/>
        <end position="175"/>
    </location>
</feature>
<dbReference type="Proteomes" id="UP000006911">
    <property type="component" value="Unassembled WGS sequence"/>
</dbReference>
<dbReference type="AlphaFoldDB" id="D5GDE9"/>
<comment type="similarity">
    <text evidence="3 10">Belongs to the ELOF1 family.</text>
</comment>
<sequence>MILFFLLSGSTSTVSLCVLKVLVLFSPLCHFSCNRDNHRGLSHITSRFPFRLDRFRRQFVASKPSPPPPQFSQVTNMGKRKKSSRKPTGPKKNEPLATTFSCLFCNHEKSVTCVLDKKAGVGSLSCKVCGQRFQANINYLSAAIDVYSEWVDACDEIANPKEKAPGRVSGSSGTVGRSGGGGGDGGAGSKTQHNRDKFDDLDDDDDDDIGGGYGGRAQAIVDDDEEDF</sequence>
<dbReference type="SUPFAM" id="SSF57783">
    <property type="entry name" value="Zinc beta-ribbon"/>
    <property type="match status" value="1"/>
</dbReference>
<evidence type="ECO:0000256" key="5">
    <source>
        <dbReference type="ARBA" id="ARBA00022771"/>
    </source>
</evidence>
<keyword evidence="5 10" id="KW-0863">Zinc-finger</keyword>
<evidence type="ECO:0000256" key="3">
    <source>
        <dbReference type="ARBA" id="ARBA00009730"/>
    </source>
</evidence>
<feature type="compositionally biased region" description="Gly residues" evidence="11">
    <location>
        <begin position="176"/>
        <end position="188"/>
    </location>
</feature>
<evidence type="ECO:0000256" key="2">
    <source>
        <dbReference type="ARBA" id="ARBA00004123"/>
    </source>
</evidence>
<evidence type="ECO:0000313" key="13">
    <source>
        <dbReference type="EMBL" id="CAZ82542.1"/>
    </source>
</evidence>
<feature type="region of interest" description="Disordered" evidence="11">
    <location>
        <begin position="60"/>
        <end position="93"/>
    </location>
</feature>
<evidence type="ECO:0000256" key="6">
    <source>
        <dbReference type="ARBA" id="ARBA00022833"/>
    </source>
</evidence>
<feature type="compositionally biased region" description="Acidic residues" evidence="11">
    <location>
        <begin position="199"/>
        <end position="209"/>
    </location>
</feature>
<dbReference type="Gene3D" id="2.20.25.190">
    <property type="match status" value="1"/>
</dbReference>
<dbReference type="STRING" id="656061.D5GDE9"/>
<evidence type="ECO:0000256" key="10">
    <source>
        <dbReference type="RuleBase" id="RU364033"/>
    </source>
</evidence>
<keyword evidence="8 10" id="KW-0804">Transcription</keyword>
<evidence type="ECO:0000256" key="1">
    <source>
        <dbReference type="ARBA" id="ARBA00003357"/>
    </source>
</evidence>
<comment type="subcellular location">
    <subcellularLocation>
        <location evidence="2 10">Nucleus</location>
    </subcellularLocation>
</comment>
<evidence type="ECO:0000256" key="7">
    <source>
        <dbReference type="ARBA" id="ARBA00023015"/>
    </source>
</evidence>
<dbReference type="InParanoid" id="D5GDE9"/>
<dbReference type="GO" id="GO:0006368">
    <property type="term" value="P:transcription elongation by RNA polymerase II"/>
    <property type="evidence" value="ECO:0007669"/>
    <property type="project" value="TreeGrafter"/>
</dbReference>
<dbReference type="GeneID" id="9184005"/>
<keyword evidence="14" id="KW-1185">Reference proteome</keyword>
<feature type="chain" id="PRO_5012045180" description="Transcription elongation factor 1 homolog" evidence="12">
    <location>
        <begin position="16"/>
        <end position="228"/>
    </location>
</feature>
<keyword evidence="12" id="KW-0732">Signal</keyword>
<evidence type="ECO:0000256" key="4">
    <source>
        <dbReference type="ARBA" id="ARBA00022723"/>
    </source>
</evidence>
<dbReference type="GO" id="GO:0000993">
    <property type="term" value="F:RNA polymerase II complex binding"/>
    <property type="evidence" value="ECO:0007669"/>
    <property type="project" value="TreeGrafter"/>
</dbReference>
<feature type="region of interest" description="Disordered" evidence="11">
    <location>
        <begin position="161"/>
        <end position="228"/>
    </location>
</feature>
<dbReference type="GO" id="GO:0008270">
    <property type="term" value="F:zinc ion binding"/>
    <property type="evidence" value="ECO:0007669"/>
    <property type="project" value="UniProtKB-KW"/>
</dbReference>
<dbReference type="HOGENOM" id="CLU_105983_0_3_1"/>
<dbReference type="GO" id="GO:0008023">
    <property type="term" value="C:transcription elongation factor complex"/>
    <property type="evidence" value="ECO:0007669"/>
    <property type="project" value="TreeGrafter"/>
</dbReference>
<keyword evidence="4 10" id="KW-0479">Metal-binding</keyword>
<evidence type="ECO:0000256" key="12">
    <source>
        <dbReference type="SAM" id="SignalP"/>
    </source>
</evidence>
<evidence type="ECO:0000313" key="14">
    <source>
        <dbReference type="Proteomes" id="UP000006911"/>
    </source>
</evidence>
<keyword evidence="6 10" id="KW-0862">Zinc</keyword>
<evidence type="ECO:0000256" key="9">
    <source>
        <dbReference type="ARBA" id="ARBA00023242"/>
    </source>
</evidence>
<evidence type="ECO:0000256" key="11">
    <source>
        <dbReference type="SAM" id="MobiDB-lite"/>
    </source>
</evidence>
<feature type="signal peptide" evidence="12">
    <location>
        <begin position="1"/>
        <end position="15"/>
    </location>
</feature>